<proteinExistence type="predicted"/>
<dbReference type="Pfam" id="PF00391">
    <property type="entry name" value="PEP-utilizers"/>
    <property type="match status" value="1"/>
</dbReference>
<dbReference type="SUPFAM" id="SSF52009">
    <property type="entry name" value="Phosphohistidine domain"/>
    <property type="match status" value="1"/>
</dbReference>
<dbReference type="NCBIfam" id="NF004531">
    <property type="entry name" value="PRK05878.1"/>
    <property type="match status" value="1"/>
</dbReference>
<dbReference type="InterPro" id="IPR010121">
    <property type="entry name" value="Pyruvate_phosphate_dikinase"/>
</dbReference>
<evidence type="ECO:0000313" key="4">
    <source>
        <dbReference type="Proteomes" id="UP001500635"/>
    </source>
</evidence>
<evidence type="ECO:0008006" key="5">
    <source>
        <dbReference type="Google" id="ProtNLM"/>
    </source>
</evidence>
<organism evidence="3 4">
    <name type="scientific">Tsukamurella soli</name>
    <dbReference type="NCBI Taxonomy" id="644556"/>
    <lineage>
        <taxon>Bacteria</taxon>
        <taxon>Bacillati</taxon>
        <taxon>Actinomycetota</taxon>
        <taxon>Actinomycetes</taxon>
        <taxon>Mycobacteriales</taxon>
        <taxon>Tsukamurellaceae</taxon>
        <taxon>Tsukamurella</taxon>
    </lineage>
</organism>
<accession>A0ABP8J9W0</accession>
<name>A0ABP8J9W0_9ACTN</name>
<protein>
    <recommendedName>
        <fullName evidence="5">Pyruvate, orthophosphate dikinase</fullName>
    </recommendedName>
</protein>
<dbReference type="Gene3D" id="3.30.470.20">
    <property type="entry name" value="ATP-grasp fold, B domain"/>
    <property type="match status" value="1"/>
</dbReference>
<feature type="domain" description="Pyruvate phosphate dikinase AMP/ATP-binding" evidence="2">
    <location>
        <begin position="295"/>
        <end position="344"/>
    </location>
</feature>
<sequence length="529" mass="55821">MSTSTSELVVGFRAAETSDRALLGGKGSGLVDMTRLGIPVPPGFVLTTACGLRHREAGSLPTEAQAAVQAHLAVLEREIGRRFGDLDDPLLVSVRSGAPVSMPGMMDTILNVGLTPDSVARLASATGDARFAYSSFEHLLSGFATSVRELPPDLVDDAVEGLDRDTAEGARQRCTALLATIEAETGSRFPAPEGQLTEAIAAVFASWDSRRARAYRRHKGIDDSIGTAVVVQAMVYGNRSDTSGSGVAFTRDPASGAPGACGEYLPRAQGEDVVSGRFESRGLGALAVTLPRTHAELAAVLDRLERHATDMCDVEFTVESEKVWILQTRVGQRSSRAAVRIAVDLAREGIISTAEAVRRIDERALARLPRTADPAPDRDALIARGIASSCGAATGLAVFDADAAAEYAAQGRRVVLIRPTTSPSDMSGLIASAAVVTGRGGPMSHAAVVARGMDRPAVCGVGPIEISADGRTATVDGRSVHVGEAITVDGDNGWLARGELELVDAEDDPDYHRYLQWRHELHDTDEEQP</sequence>
<feature type="domain" description="Pyruvate phosphate dikinase AMP/ATP-binding" evidence="2">
    <location>
        <begin position="63"/>
        <end position="279"/>
    </location>
</feature>
<dbReference type="RefSeq" id="WP_344992247.1">
    <property type="nucleotide sequence ID" value="NZ_BAABFR010000012.1"/>
</dbReference>
<dbReference type="Gene3D" id="3.30.1490.20">
    <property type="entry name" value="ATP-grasp fold, A domain"/>
    <property type="match status" value="1"/>
</dbReference>
<evidence type="ECO:0000259" key="2">
    <source>
        <dbReference type="Pfam" id="PF01326"/>
    </source>
</evidence>
<reference evidence="4" key="1">
    <citation type="journal article" date="2019" name="Int. J. Syst. Evol. Microbiol.">
        <title>The Global Catalogue of Microorganisms (GCM) 10K type strain sequencing project: providing services to taxonomists for standard genome sequencing and annotation.</title>
        <authorList>
            <consortium name="The Broad Institute Genomics Platform"/>
            <consortium name="The Broad Institute Genome Sequencing Center for Infectious Disease"/>
            <person name="Wu L."/>
            <person name="Ma J."/>
        </authorList>
    </citation>
    <scope>NUCLEOTIDE SEQUENCE [LARGE SCALE GENOMIC DNA]</scope>
    <source>
        <strain evidence="4">JCM 17688</strain>
    </source>
</reference>
<dbReference type="InterPro" id="IPR013815">
    <property type="entry name" value="ATP_grasp_subdomain_1"/>
</dbReference>
<feature type="domain" description="PEP-utilising enzyme mobile" evidence="1">
    <location>
        <begin position="413"/>
        <end position="478"/>
    </location>
</feature>
<gene>
    <name evidence="3" type="ORF">GCM10023147_11740</name>
</gene>
<dbReference type="Proteomes" id="UP001500635">
    <property type="component" value="Unassembled WGS sequence"/>
</dbReference>
<dbReference type="SUPFAM" id="SSF56059">
    <property type="entry name" value="Glutathione synthetase ATP-binding domain-like"/>
    <property type="match status" value="1"/>
</dbReference>
<dbReference type="EMBL" id="BAABFR010000012">
    <property type="protein sequence ID" value="GAA4387382.1"/>
    <property type="molecule type" value="Genomic_DNA"/>
</dbReference>
<dbReference type="InterPro" id="IPR036637">
    <property type="entry name" value="Phosphohistidine_dom_sf"/>
</dbReference>
<dbReference type="PANTHER" id="PTHR22931">
    <property type="entry name" value="PHOSPHOENOLPYRUVATE DIKINASE-RELATED"/>
    <property type="match status" value="1"/>
</dbReference>
<dbReference type="Gene3D" id="3.50.30.10">
    <property type="entry name" value="Phosphohistidine domain"/>
    <property type="match status" value="1"/>
</dbReference>
<dbReference type="InterPro" id="IPR008279">
    <property type="entry name" value="PEP-util_enz_mobile_dom"/>
</dbReference>
<dbReference type="PANTHER" id="PTHR22931:SF9">
    <property type="entry name" value="PYRUVATE, PHOSPHATE DIKINASE 1, CHLOROPLASTIC"/>
    <property type="match status" value="1"/>
</dbReference>
<keyword evidence="4" id="KW-1185">Reference proteome</keyword>
<evidence type="ECO:0000259" key="1">
    <source>
        <dbReference type="Pfam" id="PF00391"/>
    </source>
</evidence>
<dbReference type="Pfam" id="PF01326">
    <property type="entry name" value="PPDK_N"/>
    <property type="match status" value="2"/>
</dbReference>
<dbReference type="Gene3D" id="1.20.80.30">
    <property type="match status" value="1"/>
</dbReference>
<dbReference type="InterPro" id="IPR002192">
    <property type="entry name" value="PPDK_AMP/ATP-bd"/>
</dbReference>
<evidence type="ECO:0000313" key="3">
    <source>
        <dbReference type="EMBL" id="GAA4387382.1"/>
    </source>
</evidence>
<dbReference type="Gene3D" id="1.10.189.10">
    <property type="entry name" value="Pyruvate Phosphate Dikinase, domain 2"/>
    <property type="match status" value="1"/>
</dbReference>
<comment type="caution">
    <text evidence="3">The sequence shown here is derived from an EMBL/GenBank/DDBJ whole genome shotgun (WGS) entry which is preliminary data.</text>
</comment>